<keyword evidence="3" id="KW-1185">Reference proteome</keyword>
<dbReference type="Proteomes" id="UP000708148">
    <property type="component" value="Unassembled WGS sequence"/>
</dbReference>
<sequence length="137" mass="14443">MHAGQTGVMGLEKGFHLAWRSVEYYGKAMLQYGPEVLMAAAAFPILQLPVLLLTVGSGALVGMELVGAILLGWYAGAIYGFTMGSMQILRTTVDLSGEALAIGLGYLGTALSVSTKATMEFARGFVPLVKSVCRAPR</sequence>
<proteinExistence type="predicted"/>
<dbReference type="AlphaFoldDB" id="A0A8S1IQI2"/>
<evidence type="ECO:0000256" key="1">
    <source>
        <dbReference type="SAM" id="Phobius"/>
    </source>
</evidence>
<keyword evidence="1" id="KW-0472">Membrane</keyword>
<dbReference type="EMBL" id="CAJHUC010000627">
    <property type="protein sequence ID" value="CAD7697217.1"/>
    <property type="molecule type" value="Genomic_DNA"/>
</dbReference>
<reference evidence="2" key="1">
    <citation type="submission" date="2020-12" db="EMBL/GenBank/DDBJ databases">
        <authorList>
            <person name="Iha C."/>
        </authorList>
    </citation>
    <scope>NUCLEOTIDE SEQUENCE</scope>
</reference>
<keyword evidence="1" id="KW-1133">Transmembrane helix</keyword>
<organism evidence="2 3">
    <name type="scientific">Ostreobium quekettii</name>
    <dbReference type="NCBI Taxonomy" id="121088"/>
    <lineage>
        <taxon>Eukaryota</taxon>
        <taxon>Viridiplantae</taxon>
        <taxon>Chlorophyta</taxon>
        <taxon>core chlorophytes</taxon>
        <taxon>Ulvophyceae</taxon>
        <taxon>TCBD clade</taxon>
        <taxon>Bryopsidales</taxon>
        <taxon>Ostreobineae</taxon>
        <taxon>Ostreobiaceae</taxon>
        <taxon>Ostreobium</taxon>
    </lineage>
</organism>
<keyword evidence="1" id="KW-0812">Transmembrane</keyword>
<feature type="transmembrane region" description="Helical" evidence="1">
    <location>
        <begin position="36"/>
        <end position="55"/>
    </location>
</feature>
<evidence type="ECO:0000313" key="2">
    <source>
        <dbReference type="EMBL" id="CAD7697217.1"/>
    </source>
</evidence>
<comment type="caution">
    <text evidence="2">The sequence shown here is derived from an EMBL/GenBank/DDBJ whole genome shotgun (WGS) entry which is preliminary data.</text>
</comment>
<protein>
    <submittedName>
        <fullName evidence="2">Uncharacterized protein</fullName>
    </submittedName>
</protein>
<name>A0A8S1IQI2_9CHLO</name>
<gene>
    <name evidence="2" type="ORF">OSTQU699_LOCUS2578</name>
</gene>
<evidence type="ECO:0000313" key="3">
    <source>
        <dbReference type="Proteomes" id="UP000708148"/>
    </source>
</evidence>
<feature type="transmembrane region" description="Helical" evidence="1">
    <location>
        <begin position="61"/>
        <end position="81"/>
    </location>
</feature>
<accession>A0A8S1IQI2</accession>